<evidence type="ECO:0000256" key="4">
    <source>
        <dbReference type="ARBA" id="ARBA00022691"/>
    </source>
</evidence>
<dbReference type="InParanoid" id="M0MES6"/>
<dbReference type="Proteomes" id="UP000011669">
    <property type="component" value="Unassembled WGS sequence"/>
</dbReference>
<dbReference type="AlphaFoldDB" id="M0MES6"/>
<keyword evidence="4" id="KW-0949">S-adenosyl-L-methionine</keyword>
<feature type="coiled-coil region" evidence="7">
    <location>
        <begin position="467"/>
        <end position="494"/>
    </location>
</feature>
<reference evidence="10 11" key="1">
    <citation type="journal article" date="2014" name="PLoS Genet.">
        <title>Phylogenetically driven sequencing of extremely halophilic archaea reveals strategies for static and dynamic osmo-response.</title>
        <authorList>
            <person name="Becker E.A."/>
            <person name="Seitzer P.M."/>
            <person name="Tritt A."/>
            <person name="Larsen D."/>
            <person name="Krusor M."/>
            <person name="Yao A.I."/>
            <person name="Wu D."/>
            <person name="Madern D."/>
            <person name="Eisen J.A."/>
            <person name="Darling A.E."/>
            <person name="Facciotti M.T."/>
        </authorList>
    </citation>
    <scope>NUCLEOTIDE SEQUENCE [LARGE SCALE GENOMIC DNA]</scope>
    <source>
        <strain evidence="10 11">DSM 5350</strain>
    </source>
</reference>
<dbReference type="STRING" id="1227455.C449_12043"/>
<keyword evidence="7" id="KW-0175">Coiled coil</keyword>
<dbReference type="InterPro" id="IPR051537">
    <property type="entry name" value="DNA_Adenine_Mtase"/>
</dbReference>
<dbReference type="Pfam" id="PF02384">
    <property type="entry name" value="N6_Mtase"/>
    <property type="match status" value="1"/>
</dbReference>
<dbReference type="Pfam" id="PF12161">
    <property type="entry name" value="HsdM_N"/>
    <property type="match status" value="1"/>
</dbReference>
<feature type="domain" description="DNA methylase adenine-specific" evidence="8">
    <location>
        <begin position="145"/>
        <end position="463"/>
    </location>
</feature>
<evidence type="ECO:0000256" key="3">
    <source>
        <dbReference type="ARBA" id="ARBA00022679"/>
    </source>
</evidence>
<gene>
    <name evidence="10" type="ORF">C449_12043</name>
</gene>
<dbReference type="GO" id="GO:0008170">
    <property type="term" value="F:N-methyltransferase activity"/>
    <property type="evidence" value="ECO:0007669"/>
    <property type="project" value="InterPro"/>
</dbReference>
<dbReference type="PATRIC" id="fig|1227455.4.peg.2471"/>
<dbReference type="GO" id="GO:0009007">
    <property type="term" value="F:site-specific DNA-methyltransferase (adenine-specific) activity"/>
    <property type="evidence" value="ECO:0007669"/>
    <property type="project" value="UniProtKB-EC"/>
</dbReference>
<dbReference type="Gene3D" id="3.40.50.150">
    <property type="entry name" value="Vaccinia Virus protein VP39"/>
    <property type="match status" value="1"/>
</dbReference>
<name>M0MES6_9EURY</name>
<dbReference type="InterPro" id="IPR003356">
    <property type="entry name" value="DNA_methylase_A-5"/>
</dbReference>
<evidence type="ECO:0000256" key="6">
    <source>
        <dbReference type="ARBA" id="ARBA00047942"/>
    </source>
</evidence>
<keyword evidence="3 10" id="KW-0808">Transferase</keyword>
<keyword evidence="11" id="KW-1185">Reference proteome</keyword>
<evidence type="ECO:0000256" key="2">
    <source>
        <dbReference type="ARBA" id="ARBA00022603"/>
    </source>
</evidence>
<dbReference type="PRINTS" id="PR00507">
    <property type="entry name" value="N12N6MTFRASE"/>
</dbReference>
<dbReference type="Gene3D" id="1.20.1260.30">
    <property type="match status" value="1"/>
</dbReference>
<evidence type="ECO:0000256" key="1">
    <source>
        <dbReference type="ARBA" id="ARBA00011900"/>
    </source>
</evidence>
<feature type="domain" description="N6 adenine-specific DNA methyltransferase N-terminal" evidence="9">
    <location>
        <begin position="8"/>
        <end position="132"/>
    </location>
</feature>
<evidence type="ECO:0000256" key="7">
    <source>
        <dbReference type="SAM" id="Coils"/>
    </source>
</evidence>
<evidence type="ECO:0000259" key="8">
    <source>
        <dbReference type="Pfam" id="PF02384"/>
    </source>
</evidence>
<sequence length="498" mass="57061">MPLTLDELDSHLFKCADIIRDAVDSTDYKEYILPLVYYKTISDEFEKQYQENLDDYGEDYARRPKLFDTPVVPEGYLWEDLRAVSDNVDQALNEAFDALTEENPELQGLFRADYIDADALNDDRLGKLVEHLSKYDLDRENVPPDMLGEAYMDLVRHFAEEEGKSGGQFFTPPHIVQLCVRLVDEFEDGDTFHDPTVGSSGMLIEAAKYYREQGGNPSKLTFTGQEINPDIAAIAKMNLSIHALNGTIEREDSLSNPQFTNGDELERFDRVLANFPFSADWGKDDLQDDAYGRFDWHEKLPRADRGDYAFIMHMAEQLKDPKRGDDSGGKAAIVIPHGVLFRKHESRYREPMLENDMVEAIVGLPENLFQNNSIPSAILVLNTDKPAERENEVQFVHAADEAFYDELSNQNELTDEGVDRIVANVRDWTTEERVSRTVALEEIRENDYNLNIALYVDTTEPEEDIDVSAELGKLRELQTERDEIEARMDQHMEALNYE</sequence>
<dbReference type="EC" id="2.1.1.72" evidence="1"/>
<comment type="catalytic activity">
    <reaction evidence="6">
        <text>a 2'-deoxyadenosine in DNA + S-adenosyl-L-methionine = an N(6)-methyl-2'-deoxyadenosine in DNA + S-adenosyl-L-homocysteine + H(+)</text>
        <dbReference type="Rhea" id="RHEA:15197"/>
        <dbReference type="Rhea" id="RHEA-COMP:12418"/>
        <dbReference type="Rhea" id="RHEA-COMP:12419"/>
        <dbReference type="ChEBI" id="CHEBI:15378"/>
        <dbReference type="ChEBI" id="CHEBI:57856"/>
        <dbReference type="ChEBI" id="CHEBI:59789"/>
        <dbReference type="ChEBI" id="CHEBI:90615"/>
        <dbReference type="ChEBI" id="CHEBI:90616"/>
        <dbReference type="EC" id="2.1.1.72"/>
    </reaction>
</comment>
<dbReference type="PANTHER" id="PTHR42933:SF3">
    <property type="entry name" value="TYPE I RESTRICTION ENZYME MJAVIII METHYLASE SUBUNIT"/>
    <property type="match status" value="1"/>
</dbReference>
<comment type="caution">
    <text evidence="10">The sequence shown here is derived from an EMBL/GenBank/DDBJ whole genome shotgun (WGS) entry which is preliminary data.</text>
</comment>
<evidence type="ECO:0000256" key="5">
    <source>
        <dbReference type="ARBA" id="ARBA00022747"/>
    </source>
</evidence>
<dbReference type="InterPro" id="IPR038333">
    <property type="entry name" value="T1MK-like_N_sf"/>
</dbReference>
<dbReference type="EMBL" id="AOMD01000025">
    <property type="protein sequence ID" value="EMA44257.1"/>
    <property type="molecule type" value="Genomic_DNA"/>
</dbReference>
<proteinExistence type="predicted"/>
<protein>
    <recommendedName>
        <fullName evidence="1">site-specific DNA-methyltransferase (adenine-specific)</fullName>
        <ecNumber evidence="1">2.1.1.72</ecNumber>
    </recommendedName>
</protein>
<evidence type="ECO:0000259" key="9">
    <source>
        <dbReference type="Pfam" id="PF12161"/>
    </source>
</evidence>
<organism evidence="10 11">
    <name type="scientific">Halococcus saccharolyticus DSM 5350</name>
    <dbReference type="NCBI Taxonomy" id="1227455"/>
    <lineage>
        <taxon>Archaea</taxon>
        <taxon>Methanobacteriati</taxon>
        <taxon>Methanobacteriota</taxon>
        <taxon>Stenosarchaea group</taxon>
        <taxon>Halobacteria</taxon>
        <taxon>Halobacteriales</taxon>
        <taxon>Halococcaceae</taxon>
        <taxon>Halococcus</taxon>
    </lineage>
</organism>
<keyword evidence="5" id="KW-0680">Restriction system</keyword>
<dbReference type="InterPro" id="IPR022749">
    <property type="entry name" value="D12N6_MeTrfase_N"/>
</dbReference>
<dbReference type="GO" id="GO:0009307">
    <property type="term" value="P:DNA restriction-modification system"/>
    <property type="evidence" value="ECO:0007669"/>
    <property type="project" value="UniProtKB-KW"/>
</dbReference>
<dbReference type="RefSeq" id="WP_006078269.1">
    <property type="nucleotide sequence ID" value="NZ_AOMD01000025.1"/>
</dbReference>
<dbReference type="GO" id="GO:0003677">
    <property type="term" value="F:DNA binding"/>
    <property type="evidence" value="ECO:0007669"/>
    <property type="project" value="InterPro"/>
</dbReference>
<dbReference type="GO" id="GO:0032259">
    <property type="term" value="P:methylation"/>
    <property type="evidence" value="ECO:0007669"/>
    <property type="project" value="UniProtKB-KW"/>
</dbReference>
<dbReference type="SUPFAM" id="SSF53335">
    <property type="entry name" value="S-adenosyl-L-methionine-dependent methyltransferases"/>
    <property type="match status" value="1"/>
</dbReference>
<accession>M0MES6</accession>
<dbReference type="PANTHER" id="PTHR42933">
    <property type="entry name" value="SLR6095 PROTEIN"/>
    <property type="match status" value="1"/>
</dbReference>
<evidence type="ECO:0000313" key="11">
    <source>
        <dbReference type="Proteomes" id="UP000011669"/>
    </source>
</evidence>
<evidence type="ECO:0000313" key="10">
    <source>
        <dbReference type="EMBL" id="EMA44257.1"/>
    </source>
</evidence>
<dbReference type="OrthoDB" id="45790at2157"/>
<keyword evidence="2 10" id="KW-0489">Methyltransferase</keyword>
<dbReference type="InterPro" id="IPR029063">
    <property type="entry name" value="SAM-dependent_MTases_sf"/>
</dbReference>